<dbReference type="Gene3D" id="3.40.50.300">
    <property type="entry name" value="P-loop containing nucleotide triphosphate hydrolases"/>
    <property type="match status" value="1"/>
</dbReference>
<dbReference type="PANTHER" id="PTHR42734">
    <property type="entry name" value="METAL TRANSPORT SYSTEM ATP-BINDING PROTEIN TM_0124-RELATED"/>
    <property type="match status" value="1"/>
</dbReference>
<dbReference type="InterPro" id="IPR017871">
    <property type="entry name" value="ABC_transporter-like_CS"/>
</dbReference>
<dbReference type="Proteomes" id="UP000617681">
    <property type="component" value="Chromosome"/>
</dbReference>
<dbReference type="PANTHER" id="PTHR42734:SF5">
    <property type="entry name" value="IRON TRANSPORT SYSTEM ATP-BINDING PROTEIN HI_0361-RELATED"/>
    <property type="match status" value="1"/>
</dbReference>
<evidence type="ECO:0000256" key="4">
    <source>
        <dbReference type="ARBA" id="ARBA00022840"/>
    </source>
</evidence>
<dbReference type="SUPFAM" id="SSF52540">
    <property type="entry name" value="P-loop containing nucleoside triphosphate hydrolases"/>
    <property type="match status" value="1"/>
</dbReference>
<dbReference type="EMBL" id="CP069534">
    <property type="protein sequence ID" value="QRP71237.1"/>
    <property type="molecule type" value="Genomic_DNA"/>
</dbReference>
<comment type="similarity">
    <text evidence="1">Belongs to the ABC transporter superfamily.</text>
</comment>
<dbReference type="GO" id="GO:0005524">
    <property type="term" value="F:ATP binding"/>
    <property type="evidence" value="ECO:0007669"/>
    <property type="project" value="UniProtKB-KW"/>
</dbReference>
<dbReference type="SMART" id="SM00382">
    <property type="entry name" value="AAA"/>
    <property type="match status" value="1"/>
</dbReference>
<dbReference type="InterPro" id="IPR003439">
    <property type="entry name" value="ABC_transporter-like_ATP-bd"/>
</dbReference>
<dbReference type="InterPro" id="IPR003593">
    <property type="entry name" value="AAA+_ATPase"/>
</dbReference>
<dbReference type="PROSITE" id="PS00211">
    <property type="entry name" value="ABC_TRANSPORTER_1"/>
    <property type="match status" value="1"/>
</dbReference>
<gene>
    <name evidence="6" type="ORF">I6J21_03545</name>
</gene>
<dbReference type="GO" id="GO:0016887">
    <property type="term" value="F:ATP hydrolysis activity"/>
    <property type="evidence" value="ECO:0007669"/>
    <property type="project" value="InterPro"/>
</dbReference>
<keyword evidence="3" id="KW-0547">Nucleotide-binding</keyword>
<protein>
    <submittedName>
        <fullName evidence="6">Metal ABC transporter ATP-binding protein</fullName>
    </submittedName>
</protein>
<reference evidence="6" key="1">
    <citation type="submission" date="2021-02" db="EMBL/GenBank/DDBJ databases">
        <title>FDA dAtabase for Regulatory Grade micrObial Sequences (FDA-ARGOS): Supporting development and validation of Infectious Disease Dx tests.</title>
        <authorList>
            <person name="Sproer C."/>
            <person name="Gronow S."/>
            <person name="Severitt S."/>
            <person name="Schroder I."/>
            <person name="Tallon L."/>
            <person name="Sadzewicz L."/>
            <person name="Zhao X."/>
            <person name="Boylan J."/>
            <person name="Ott S."/>
            <person name="Bowen H."/>
            <person name="Vavikolanu K."/>
            <person name="Mehta A."/>
            <person name="Aluvathingal J."/>
            <person name="Nadendla S."/>
            <person name="Lowell S."/>
            <person name="Myers T."/>
            <person name="Yan Y."/>
            <person name="Sichtig H."/>
        </authorList>
    </citation>
    <scope>NUCLEOTIDE SEQUENCE</scope>
    <source>
        <strain evidence="6">FDAARGOS_1191</strain>
    </source>
</reference>
<evidence type="ECO:0000313" key="7">
    <source>
        <dbReference type="Proteomes" id="UP000617681"/>
    </source>
</evidence>
<evidence type="ECO:0000256" key="2">
    <source>
        <dbReference type="ARBA" id="ARBA00022448"/>
    </source>
</evidence>
<feature type="domain" description="ABC transporter" evidence="5">
    <location>
        <begin position="48"/>
        <end position="280"/>
    </location>
</feature>
<keyword evidence="4 6" id="KW-0067">ATP-binding</keyword>
<organism evidence="6 7">
    <name type="scientific">Corynebacterium glucuronolyticum</name>
    <dbReference type="NCBI Taxonomy" id="39791"/>
    <lineage>
        <taxon>Bacteria</taxon>
        <taxon>Bacillati</taxon>
        <taxon>Actinomycetota</taxon>
        <taxon>Actinomycetes</taxon>
        <taxon>Mycobacteriales</taxon>
        <taxon>Corynebacteriaceae</taxon>
        <taxon>Corynebacterium</taxon>
    </lineage>
</organism>
<evidence type="ECO:0000313" key="6">
    <source>
        <dbReference type="EMBL" id="QRP71237.1"/>
    </source>
</evidence>
<evidence type="ECO:0000256" key="3">
    <source>
        <dbReference type="ARBA" id="ARBA00022741"/>
    </source>
</evidence>
<evidence type="ECO:0000256" key="1">
    <source>
        <dbReference type="ARBA" id="ARBA00005417"/>
    </source>
</evidence>
<accession>A0AAX1L9U2</accession>
<evidence type="ECO:0000259" key="5">
    <source>
        <dbReference type="PROSITE" id="PS50893"/>
    </source>
</evidence>
<keyword evidence="2" id="KW-0813">Transport</keyword>
<proteinExistence type="inferred from homology"/>
<dbReference type="AlphaFoldDB" id="A0AAX1L9U2"/>
<dbReference type="PROSITE" id="PS50893">
    <property type="entry name" value="ABC_TRANSPORTER_2"/>
    <property type="match status" value="1"/>
</dbReference>
<dbReference type="CDD" id="cd03235">
    <property type="entry name" value="ABC_Metallic_Cations"/>
    <property type="match status" value="1"/>
</dbReference>
<dbReference type="InterPro" id="IPR027417">
    <property type="entry name" value="P-loop_NTPase"/>
</dbReference>
<name>A0AAX1L9U2_9CORY</name>
<sequence length="319" mass="33758">MLPPPGCYLHPGGYLRLQRGSDVQLCEERGSEVTKKEKHVKCSSQPAVQATAVTATYGPVQALINADMSVQSGAIHAIIGPNGSGKSTLLKALMGHVSVTQGEIRFLGTSLSAVRECVAYMPQATGVDWNFPARVKDVALMGTYGRLGWLRRPGKREKSRAQACLATVGLSDLSDRHISALSGGQKQRVFVARLLAAQPTVALMDEPFAGVDIHSEQIIRQALQSLAAAGTTVLVVHHDLASISSFCDTATLLSQGHVMCSGPIDDVVTVDNIARAYALRGDALDAPSLLADTHRQPAQSTTPRACEIPLGVADKGVHP</sequence>
<dbReference type="Pfam" id="PF00005">
    <property type="entry name" value="ABC_tran"/>
    <property type="match status" value="1"/>
</dbReference>
<dbReference type="InterPro" id="IPR050153">
    <property type="entry name" value="Metal_Ion_Import_ABC"/>
</dbReference>